<evidence type="ECO:0008006" key="2">
    <source>
        <dbReference type="Google" id="ProtNLM"/>
    </source>
</evidence>
<comment type="caution">
    <text evidence="1">The sequence shown here is derived from an EMBL/GenBank/DDBJ whole genome shotgun (WGS) entry which is preliminary data.</text>
</comment>
<dbReference type="EMBL" id="LAZR01000142">
    <property type="protein sequence ID" value="KKN87045.1"/>
    <property type="molecule type" value="Genomic_DNA"/>
</dbReference>
<reference evidence="1" key="1">
    <citation type="journal article" date="2015" name="Nature">
        <title>Complex archaea that bridge the gap between prokaryotes and eukaryotes.</title>
        <authorList>
            <person name="Spang A."/>
            <person name="Saw J.H."/>
            <person name="Jorgensen S.L."/>
            <person name="Zaremba-Niedzwiedzka K."/>
            <person name="Martijn J."/>
            <person name="Lind A.E."/>
            <person name="van Eijk R."/>
            <person name="Schleper C."/>
            <person name="Guy L."/>
            <person name="Ettema T.J."/>
        </authorList>
    </citation>
    <scope>NUCLEOTIDE SEQUENCE</scope>
</reference>
<organism evidence="1">
    <name type="scientific">marine sediment metagenome</name>
    <dbReference type="NCBI Taxonomy" id="412755"/>
    <lineage>
        <taxon>unclassified sequences</taxon>
        <taxon>metagenomes</taxon>
        <taxon>ecological metagenomes</taxon>
    </lineage>
</organism>
<proteinExistence type="predicted"/>
<dbReference type="AlphaFoldDB" id="A0A0F9U1C7"/>
<protein>
    <recommendedName>
        <fullName evidence="2">Fibronectin type-III domain-containing protein</fullName>
    </recommendedName>
</protein>
<gene>
    <name evidence="1" type="ORF">LCGC14_0263150</name>
</gene>
<evidence type="ECO:0000313" key="1">
    <source>
        <dbReference type="EMBL" id="KKN87045.1"/>
    </source>
</evidence>
<accession>A0A0F9U1C7</accession>
<sequence>MAEVRLRKDFNGTQIPKTSADYLRISISFSYKGPAQTLAIETNTGKRGVWGDYDQESPAYQDSKPVSQSETLRSYSFSRNIPLSFWGDRQIDDCAVEVVIRGEGVYADAVIWDAYTVNLGAPPSGKEAPQIQTLPAANILHNSATLIVELTKVGFCNVIDCYIEWGRTTTYGFKSPERRLYPYPDPRAQLHVDIAGLQPGTTYHFRAVAVGRCVTPALTGYGANMTFTTKTEVAVGFTLRMLNAPPEARFWSASYVAGGDLPGVWDLPIDEVWTSSKPVPNYEGNFWLTCQEQSGPGPYLKYTELINVRFRDGKNYAFDWSRPAWDMRIEEI</sequence>
<name>A0A0F9U1C7_9ZZZZ</name>